<comment type="subcellular location">
    <subcellularLocation>
        <location evidence="1 9">Bacterial flagellum basal body</location>
    </subcellularLocation>
    <subcellularLocation>
        <location evidence="2">Cell membrane</location>
        <topology evidence="2">Multi-pass membrane protein</topology>
    </subcellularLocation>
</comment>
<evidence type="ECO:0000256" key="1">
    <source>
        <dbReference type="ARBA" id="ARBA00004117"/>
    </source>
</evidence>
<dbReference type="NCBIfam" id="TIGR00206">
    <property type="entry name" value="fliF"/>
    <property type="match status" value="1"/>
</dbReference>
<evidence type="ECO:0000256" key="7">
    <source>
        <dbReference type="ARBA" id="ARBA00023136"/>
    </source>
</evidence>
<feature type="compositionally biased region" description="Polar residues" evidence="10">
    <location>
        <begin position="288"/>
        <end position="313"/>
    </location>
</feature>
<dbReference type="GO" id="GO:0005886">
    <property type="term" value="C:plasma membrane"/>
    <property type="evidence" value="ECO:0007669"/>
    <property type="project" value="UniProtKB-SubCell"/>
</dbReference>
<evidence type="ECO:0000259" key="13">
    <source>
        <dbReference type="Pfam" id="PF08345"/>
    </source>
</evidence>
<keyword evidence="6 11" id="KW-1133">Transmembrane helix</keyword>
<gene>
    <name evidence="14" type="ORF">CQ13_35150</name>
</gene>
<proteinExistence type="inferred from homology"/>
<dbReference type="InterPro" id="IPR006182">
    <property type="entry name" value="FliF_N_dom"/>
</dbReference>
<dbReference type="InterPro" id="IPR043427">
    <property type="entry name" value="YscJ/FliF"/>
</dbReference>
<dbReference type="PIRSF" id="PIRSF004862">
    <property type="entry name" value="FliF"/>
    <property type="match status" value="1"/>
</dbReference>
<sequence length="542" mass="59077">MQSLVAFLKGLGAARLMAMVAVTTALIGFFAFVIMRVTTPQMTTLFTDLSFEDSSSIIKDLERQAIPFELRNEGAVIMVPKDKVTRLRMKLAESNLPKGGGVGYEIFDKSDALGTTSFVQNINHLRALEGELARTIRAIDRIQAARVHLVLPERPLFAREAPEPSASIVVRVRGSLEPPQIRAIRHVVASAVNGLKPQRVSIVDEAGRLLADGAGKDPEIAVGDERRTAFEKRMRNEVEAIVSSVVGQGRARVQLTADFDYNKITQTSDKFDPEGRVLRSTQTREESSLTAENNGQVTVNNELPGNQTNTTTPAARDQSKKSEETNNYEISRTTKTEVTEAGRVNRISVAVLVDGAYTKNEKGEMVYQDRSKEQLDRIATLVRSAIGFDQKRGDQVEVVNLRFAEAPSVPPVVEPGGFLGMLQFTKDDVMYVIELGVMMLLGLVVLFLVIRPLVKRILAAEVVPAPTEPTLALIEGSGPNGELGPNQALIAGTSGTAQLIDVAQVQGQVHAQAVHRVGELAERNPNETASIVRQWLSEPAES</sequence>
<comment type="caution">
    <text evidence="14">The sequence shown here is derived from an EMBL/GenBank/DDBJ whole genome shotgun (WGS) entry which is preliminary data.</text>
</comment>
<protein>
    <recommendedName>
        <fullName evidence="9">Flagellar M-ring protein</fullName>
    </recommendedName>
</protein>
<comment type="similarity">
    <text evidence="3 9">Belongs to the FliF family.</text>
</comment>
<evidence type="ECO:0000256" key="6">
    <source>
        <dbReference type="ARBA" id="ARBA00022989"/>
    </source>
</evidence>
<organism evidence="14 15">
    <name type="scientific">Bradyrhizobium retamae</name>
    <dbReference type="NCBI Taxonomy" id="1300035"/>
    <lineage>
        <taxon>Bacteria</taxon>
        <taxon>Pseudomonadati</taxon>
        <taxon>Pseudomonadota</taxon>
        <taxon>Alphaproteobacteria</taxon>
        <taxon>Hyphomicrobiales</taxon>
        <taxon>Nitrobacteraceae</taxon>
        <taxon>Bradyrhizobium</taxon>
    </lineage>
</organism>
<dbReference type="PANTHER" id="PTHR30046">
    <property type="entry name" value="FLAGELLAR M-RING PROTEIN"/>
    <property type="match status" value="1"/>
</dbReference>
<evidence type="ECO:0000256" key="8">
    <source>
        <dbReference type="ARBA" id="ARBA00023143"/>
    </source>
</evidence>
<dbReference type="Pfam" id="PF08345">
    <property type="entry name" value="YscJ_FliF_C"/>
    <property type="match status" value="1"/>
</dbReference>
<dbReference type="InterPro" id="IPR000067">
    <property type="entry name" value="FlgMring_FliF"/>
</dbReference>
<keyword evidence="4" id="KW-1003">Cell membrane</keyword>
<name>A0A0R3MN65_9BRAD</name>
<evidence type="ECO:0000256" key="4">
    <source>
        <dbReference type="ARBA" id="ARBA00022475"/>
    </source>
</evidence>
<dbReference type="PANTHER" id="PTHR30046:SF0">
    <property type="entry name" value="FLAGELLAR M-RING PROTEIN"/>
    <property type="match status" value="1"/>
</dbReference>
<feature type="domain" description="Flagellar M-ring N-terminal" evidence="12">
    <location>
        <begin position="38"/>
        <end position="211"/>
    </location>
</feature>
<dbReference type="GO" id="GO:0071973">
    <property type="term" value="P:bacterial-type flagellum-dependent cell motility"/>
    <property type="evidence" value="ECO:0007669"/>
    <property type="project" value="InterPro"/>
</dbReference>
<keyword evidence="14" id="KW-0966">Cell projection</keyword>
<feature type="region of interest" description="Disordered" evidence="10">
    <location>
        <begin position="266"/>
        <end position="332"/>
    </location>
</feature>
<evidence type="ECO:0000313" key="14">
    <source>
        <dbReference type="EMBL" id="KRR18342.1"/>
    </source>
</evidence>
<accession>A0A0R3MN65</accession>
<evidence type="ECO:0000256" key="2">
    <source>
        <dbReference type="ARBA" id="ARBA00004651"/>
    </source>
</evidence>
<dbReference type="GO" id="GO:0003774">
    <property type="term" value="F:cytoskeletal motor activity"/>
    <property type="evidence" value="ECO:0007669"/>
    <property type="project" value="InterPro"/>
</dbReference>
<keyword evidence="7 11" id="KW-0472">Membrane</keyword>
<dbReference type="InterPro" id="IPR045851">
    <property type="entry name" value="AMP-bd_C_sf"/>
</dbReference>
<keyword evidence="15" id="KW-1185">Reference proteome</keyword>
<keyword evidence="8 9" id="KW-0975">Bacterial flagellum</keyword>
<dbReference type="GO" id="GO:0009431">
    <property type="term" value="C:bacterial-type flagellum basal body, MS ring"/>
    <property type="evidence" value="ECO:0007669"/>
    <property type="project" value="InterPro"/>
</dbReference>
<evidence type="ECO:0000256" key="9">
    <source>
        <dbReference type="PIRNR" id="PIRNR004862"/>
    </source>
</evidence>
<evidence type="ECO:0000313" key="15">
    <source>
        <dbReference type="Proteomes" id="UP000052023"/>
    </source>
</evidence>
<evidence type="ECO:0000256" key="5">
    <source>
        <dbReference type="ARBA" id="ARBA00022692"/>
    </source>
</evidence>
<dbReference type="Proteomes" id="UP000052023">
    <property type="component" value="Unassembled WGS sequence"/>
</dbReference>
<feature type="domain" description="Flagellar M-ring C-terminal" evidence="13">
    <location>
        <begin position="244"/>
        <end position="403"/>
    </location>
</feature>
<dbReference type="InterPro" id="IPR013556">
    <property type="entry name" value="Flag_M-ring_C"/>
</dbReference>
<reference evidence="14 15" key="1">
    <citation type="submission" date="2014-03" db="EMBL/GenBank/DDBJ databases">
        <title>Bradyrhizobium valentinum sp. nov., isolated from effective nodules of Lupinus mariae-josephae, a lupine endemic of basic-lime soils in Eastern Spain.</title>
        <authorList>
            <person name="Duran D."/>
            <person name="Rey L."/>
            <person name="Navarro A."/>
            <person name="Busquets A."/>
            <person name="Imperial J."/>
            <person name="Ruiz-Argueso T."/>
        </authorList>
    </citation>
    <scope>NUCLEOTIDE SEQUENCE [LARGE SCALE GENOMIC DNA]</scope>
    <source>
        <strain evidence="14 15">Ro19</strain>
    </source>
</reference>
<dbReference type="OrthoDB" id="9807026at2"/>
<dbReference type="Pfam" id="PF01514">
    <property type="entry name" value="YscJ_FliF"/>
    <property type="match status" value="1"/>
</dbReference>
<dbReference type="RefSeq" id="WP_057847191.1">
    <property type="nucleotide sequence ID" value="NZ_LLYA01000197.1"/>
</dbReference>
<comment type="function">
    <text evidence="9">The M ring may be actively involved in energy transduction.</text>
</comment>
<evidence type="ECO:0000259" key="12">
    <source>
        <dbReference type="Pfam" id="PF01514"/>
    </source>
</evidence>
<evidence type="ECO:0000256" key="11">
    <source>
        <dbReference type="SAM" id="Phobius"/>
    </source>
</evidence>
<keyword evidence="14" id="KW-0282">Flagellum</keyword>
<feature type="transmembrane region" description="Helical" evidence="11">
    <location>
        <begin position="12"/>
        <end position="35"/>
    </location>
</feature>
<dbReference type="PRINTS" id="PR01009">
    <property type="entry name" value="FLGMRINGFLIF"/>
</dbReference>
<dbReference type="EMBL" id="LLYA01000197">
    <property type="protein sequence ID" value="KRR18342.1"/>
    <property type="molecule type" value="Genomic_DNA"/>
</dbReference>
<keyword evidence="5 11" id="KW-0812">Transmembrane</keyword>
<keyword evidence="14" id="KW-0969">Cilium</keyword>
<feature type="compositionally biased region" description="Basic and acidic residues" evidence="10">
    <location>
        <begin position="269"/>
        <end position="287"/>
    </location>
</feature>
<dbReference type="AlphaFoldDB" id="A0A0R3MN65"/>
<evidence type="ECO:0000256" key="3">
    <source>
        <dbReference type="ARBA" id="ARBA00007971"/>
    </source>
</evidence>
<evidence type="ECO:0000256" key="10">
    <source>
        <dbReference type="SAM" id="MobiDB-lite"/>
    </source>
</evidence>
<feature type="transmembrane region" description="Helical" evidence="11">
    <location>
        <begin position="429"/>
        <end position="450"/>
    </location>
</feature>
<dbReference type="Gene3D" id="3.30.300.30">
    <property type="match status" value="1"/>
</dbReference>